<sequence>MARNVTIEQLEQQVNELITLCNQLKGKNQILHDQVMELSLERTKLIKQTEFARNKVESMIARLRSMEQAL</sequence>
<protein>
    <recommendedName>
        <fullName evidence="3">TIGR02449 family protein</fullName>
    </recommendedName>
</protein>
<dbReference type="InterPro" id="IPR012662">
    <property type="entry name" value="CHP02449"/>
</dbReference>
<name>A0A7G1Q877_9GAMM</name>
<dbReference type="AlphaFoldDB" id="A0A7G1Q877"/>
<accession>A0A7G1Q877</accession>
<dbReference type="RefSeq" id="WP_197744602.1">
    <property type="nucleotide sequence ID" value="NZ_LR778175.1"/>
</dbReference>
<reference evidence="1 2" key="1">
    <citation type="submission" date="2020-03" db="EMBL/GenBank/DDBJ databases">
        <authorList>
            <person name="Picone N."/>
        </authorList>
    </citation>
    <scope>NUCLEOTIDE SEQUENCE [LARGE SCALE GENOMIC DNA]</scope>
    <source>
        <strain evidence="1">NSCAC1</strain>
    </source>
</reference>
<evidence type="ECO:0000313" key="2">
    <source>
        <dbReference type="Proteomes" id="UP000516072"/>
    </source>
</evidence>
<dbReference type="KEGG" id="ntg:NSCAC_0222"/>
<dbReference type="NCBIfam" id="TIGR02449">
    <property type="entry name" value="TIGR02449 family protein"/>
    <property type="match status" value="1"/>
</dbReference>
<dbReference type="EMBL" id="LR778175">
    <property type="protein sequence ID" value="CAB1274544.1"/>
    <property type="molecule type" value="Genomic_DNA"/>
</dbReference>
<evidence type="ECO:0000313" key="1">
    <source>
        <dbReference type="EMBL" id="CAB1274544.1"/>
    </source>
</evidence>
<evidence type="ECO:0008006" key="3">
    <source>
        <dbReference type="Google" id="ProtNLM"/>
    </source>
</evidence>
<gene>
    <name evidence="1" type="ORF">NSCAC_0222</name>
</gene>
<keyword evidence="2" id="KW-1185">Reference proteome</keyword>
<dbReference type="Proteomes" id="UP000516072">
    <property type="component" value="Chromosome"/>
</dbReference>
<organism evidence="1 2">
    <name type="scientific">Candidatus Nitrosacidococcus tergens</name>
    <dbReference type="NCBI Taxonomy" id="553981"/>
    <lineage>
        <taxon>Bacteria</taxon>
        <taxon>Pseudomonadati</taxon>
        <taxon>Pseudomonadota</taxon>
        <taxon>Gammaproteobacteria</taxon>
        <taxon>Chromatiales</taxon>
        <taxon>Chromatiaceae</taxon>
        <taxon>Candidatus Nitrosacidococcus</taxon>
    </lineage>
</organism>
<proteinExistence type="predicted"/>